<dbReference type="InterPro" id="IPR036318">
    <property type="entry name" value="FAD-bd_PCMH-like_sf"/>
</dbReference>
<evidence type="ECO:0000256" key="8">
    <source>
        <dbReference type="PIRSR" id="PIRSR625650-4"/>
    </source>
</evidence>
<dbReference type="Gene3D" id="3.30.300.330">
    <property type="match status" value="1"/>
</dbReference>
<dbReference type="Gene3D" id="3.30.70.3450">
    <property type="match status" value="1"/>
</dbReference>
<comment type="cofactor">
    <cofactor evidence="7">
        <name>FAD</name>
        <dbReference type="ChEBI" id="CHEBI:57692"/>
    </cofactor>
</comment>
<dbReference type="Pfam" id="PF02913">
    <property type="entry name" value="FAD-oxidase_C"/>
    <property type="match status" value="1"/>
</dbReference>
<proteinExistence type="inferred from homology"/>
<evidence type="ECO:0000256" key="4">
    <source>
        <dbReference type="ARBA" id="ARBA00023002"/>
    </source>
</evidence>
<dbReference type="Gene3D" id="3.30.465.10">
    <property type="match status" value="1"/>
</dbReference>
<dbReference type="InterPro" id="IPR025650">
    <property type="entry name" value="Alkyl-DHAP_Synthase"/>
</dbReference>
<dbReference type="PANTHER" id="PTHR46568:SF1">
    <property type="entry name" value="ALKYLDIHYDROXYACETONEPHOSPHATE SYNTHASE, PEROXISOMAL"/>
    <property type="match status" value="1"/>
</dbReference>
<dbReference type="PROSITE" id="PS51387">
    <property type="entry name" value="FAD_PCMH"/>
    <property type="match status" value="1"/>
</dbReference>
<evidence type="ECO:0000256" key="5">
    <source>
        <dbReference type="PIRSR" id="PIRSR625650-1"/>
    </source>
</evidence>
<evidence type="ECO:0000256" key="2">
    <source>
        <dbReference type="ARBA" id="ARBA00022630"/>
    </source>
</evidence>
<evidence type="ECO:0000313" key="12">
    <source>
        <dbReference type="Proteomes" id="UP000198403"/>
    </source>
</evidence>
<name>A0A238Z085_9ACTN</name>
<dbReference type="GO" id="GO:0008610">
    <property type="term" value="P:lipid biosynthetic process"/>
    <property type="evidence" value="ECO:0007669"/>
    <property type="project" value="InterPro"/>
</dbReference>
<evidence type="ECO:0000256" key="1">
    <source>
        <dbReference type="ARBA" id="ARBA00008000"/>
    </source>
</evidence>
<organism evidence="11 12">
    <name type="scientific">Blastococcus mobilis</name>
    <dbReference type="NCBI Taxonomy" id="1938746"/>
    <lineage>
        <taxon>Bacteria</taxon>
        <taxon>Bacillati</taxon>
        <taxon>Actinomycetota</taxon>
        <taxon>Actinomycetes</taxon>
        <taxon>Geodermatophilales</taxon>
        <taxon>Geodermatophilaceae</taxon>
        <taxon>Blastococcus</taxon>
    </lineage>
</organism>
<feature type="domain" description="FAD-binding PCMH-type" evidence="10">
    <location>
        <begin position="89"/>
        <end position="268"/>
    </location>
</feature>
<dbReference type="InterPro" id="IPR016167">
    <property type="entry name" value="FAD-bd_PCMH_sub1"/>
</dbReference>
<keyword evidence="4" id="KW-0560">Oxidoreductase</keyword>
<dbReference type="Pfam" id="PF01565">
    <property type="entry name" value="FAD_binding_4"/>
    <property type="match status" value="1"/>
</dbReference>
<dbReference type="GO" id="GO:0016491">
    <property type="term" value="F:oxidoreductase activity"/>
    <property type="evidence" value="ECO:0007669"/>
    <property type="project" value="UniProtKB-KW"/>
</dbReference>
<feature type="site" description="Important for enzyme activity" evidence="8">
    <location>
        <position position="303"/>
    </location>
</feature>
<dbReference type="EMBL" id="FZNO01000023">
    <property type="protein sequence ID" value="SNR76239.1"/>
    <property type="molecule type" value="Genomic_DNA"/>
</dbReference>
<dbReference type="InterPro" id="IPR016166">
    <property type="entry name" value="FAD-bd_PCMH"/>
</dbReference>
<feature type="active site" description="Proton donor/acceptor" evidence="5">
    <location>
        <position position="439"/>
    </location>
</feature>
<protein>
    <submittedName>
        <fullName evidence="11">Alkyldihydroxyacetonephosphate synthase</fullName>
    </submittedName>
</protein>
<evidence type="ECO:0000256" key="7">
    <source>
        <dbReference type="PIRSR" id="PIRSR625650-3"/>
    </source>
</evidence>
<dbReference type="InterPro" id="IPR016164">
    <property type="entry name" value="FAD-linked_Oxase-like_C"/>
</dbReference>
<dbReference type="Gene3D" id="3.30.43.10">
    <property type="entry name" value="Uridine Diphospho-n-acetylenolpyruvylglucosamine Reductase, domain 2"/>
    <property type="match status" value="1"/>
</dbReference>
<dbReference type="InterPro" id="IPR016169">
    <property type="entry name" value="FAD-bd_PCMH_sub2"/>
</dbReference>
<dbReference type="SUPFAM" id="SSF55103">
    <property type="entry name" value="FAD-linked oxidases, C-terminal domain"/>
    <property type="match status" value="1"/>
</dbReference>
<accession>A0A238Z085</accession>
<dbReference type="PANTHER" id="PTHR46568">
    <property type="entry name" value="ALKYLDIHYDROXYACETONEPHOSPHATE SYNTHASE, PEROXISOMAL"/>
    <property type="match status" value="1"/>
</dbReference>
<sequence length="525" mass="55300">MTRTAERSWWGWGRVDQALPDDECVSLAAMLPGLPDRPRPVPRLPDLALPPSRVDPPSSLPVTTDDDARAAHTYGKAYRDVVRALSGDLRAAPDAVAAPGTEDDVVRLLDWAGSAGVVVVPFGGGSSVVGGVEYRGADPWLSLDLTGLDRVLEVDPVSRAARIQGGALGPVLEEQLRPHGLTLRHFPQSFEFSTLGGWLATRAGGHYATLYTHIDDLVESLRVVTPAGVSESWRLPGSGAGPSPDRLFLGSEGTLGVITEAWMRLQDRPRFKASASVAFADMTAAMAAVRAIAQSGLHPANCRLLDPGEAALSGASTAGECVLVLGVESAAHPVDGRLAELTDLARAHGGSVAAAGDGGTDAADTWRSAFLRMPYVRDGLARMSAIVETFETACTWDRAEELYATVRAEIGAAVEEVTGAPGLVNCRFTHVYPDGPAPYFTVIAAGRPGSEVAMWDDVKTAASEVLGRLGATITHHHAVGRDHRPGYDRQRPEPFAVALRAAKAALDPAGILNPGVLIDPCRTAP</sequence>
<reference evidence="11 12" key="1">
    <citation type="submission" date="2017-06" db="EMBL/GenBank/DDBJ databases">
        <authorList>
            <person name="Kim H.J."/>
            <person name="Triplett B.A."/>
        </authorList>
    </citation>
    <scope>NUCLEOTIDE SEQUENCE [LARGE SCALE GENOMIC DNA]</scope>
    <source>
        <strain evidence="11 12">DSM 44272</strain>
    </source>
</reference>
<dbReference type="InterPro" id="IPR004113">
    <property type="entry name" value="FAD-bd_oxidored_4_C"/>
</dbReference>
<evidence type="ECO:0000256" key="3">
    <source>
        <dbReference type="ARBA" id="ARBA00022827"/>
    </source>
</evidence>
<dbReference type="GO" id="GO:0071949">
    <property type="term" value="F:FAD binding"/>
    <property type="evidence" value="ECO:0007669"/>
    <property type="project" value="InterPro"/>
</dbReference>
<evidence type="ECO:0000313" key="11">
    <source>
        <dbReference type="EMBL" id="SNR76239.1"/>
    </source>
</evidence>
<comment type="similarity">
    <text evidence="1">Belongs to the FAD-binding oxidoreductase/transferase type 4 family.</text>
</comment>
<dbReference type="InterPro" id="IPR006094">
    <property type="entry name" value="Oxid_FAD_bind_N"/>
</dbReference>
<keyword evidence="2" id="KW-0285">Flavoprotein</keyword>
<feature type="binding site" evidence="7">
    <location>
        <begin position="252"/>
        <end position="258"/>
    </location>
    <ligand>
        <name>FAD</name>
        <dbReference type="ChEBI" id="CHEBI:57692"/>
    </ligand>
</feature>
<dbReference type="OrthoDB" id="9811557at2"/>
<dbReference type="SUPFAM" id="SSF56176">
    <property type="entry name" value="FAD-binding/transporter-associated domain-like"/>
    <property type="match status" value="1"/>
</dbReference>
<dbReference type="RefSeq" id="WP_089338061.1">
    <property type="nucleotide sequence ID" value="NZ_FZNO01000023.1"/>
</dbReference>
<dbReference type="Proteomes" id="UP000198403">
    <property type="component" value="Unassembled WGS sequence"/>
</dbReference>
<feature type="binding site" evidence="6">
    <location>
        <position position="377"/>
    </location>
    <ligand>
        <name>substrate</name>
    </ligand>
</feature>
<keyword evidence="12" id="KW-1185">Reference proteome</keyword>
<evidence type="ECO:0000259" key="10">
    <source>
        <dbReference type="PROSITE" id="PS51387"/>
    </source>
</evidence>
<dbReference type="GO" id="GO:0008609">
    <property type="term" value="F:alkylglycerone-phosphate synthase activity"/>
    <property type="evidence" value="ECO:0007669"/>
    <property type="project" value="InterPro"/>
</dbReference>
<gene>
    <name evidence="11" type="ORF">SAMN06272737_12368</name>
</gene>
<evidence type="ECO:0000256" key="9">
    <source>
        <dbReference type="SAM" id="MobiDB-lite"/>
    </source>
</evidence>
<keyword evidence="3 7" id="KW-0274">FAD</keyword>
<dbReference type="AlphaFoldDB" id="A0A238Z085"/>
<evidence type="ECO:0000256" key="6">
    <source>
        <dbReference type="PIRSR" id="PIRSR625650-2"/>
    </source>
</evidence>
<feature type="region of interest" description="Disordered" evidence="9">
    <location>
        <begin position="35"/>
        <end position="65"/>
    </location>
</feature>
<feature type="binding site" evidence="7">
    <location>
        <begin position="121"/>
        <end position="127"/>
    </location>
    <ligand>
        <name>FAD</name>
        <dbReference type="ChEBI" id="CHEBI:57692"/>
    </ligand>
</feature>